<organism evidence="1 2">
    <name type="scientific">Stephanodiscus triporus</name>
    <dbReference type="NCBI Taxonomy" id="2934178"/>
    <lineage>
        <taxon>Eukaryota</taxon>
        <taxon>Sar</taxon>
        <taxon>Stramenopiles</taxon>
        <taxon>Ochrophyta</taxon>
        <taxon>Bacillariophyta</taxon>
        <taxon>Coscinodiscophyceae</taxon>
        <taxon>Thalassiosirophycidae</taxon>
        <taxon>Stephanodiscales</taxon>
        <taxon>Stephanodiscaceae</taxon>
        <taxon>Stephanodiscus</taxon>
    </lineage>
</organism>
<protein>
    <submittedName>
        <fullName evidence="1">Uncharacterized protein</fullName>
    </submittedName>
</protein>
<sequence>MHRMSKLLEVFAKYESAGFLEWLGGAKGWRFDCPVTEGPSWKKCAVIQLNTLQGVFKLFAKDAQKYFFENSQRMAWRKQDELTDVVNDVRVWIETITPRSELTRKMLRNSSTGPDSLVHWAHHHPQTYHPLTVVSESTMLELVEGLIKLFQQEFHHSESDPLGTRWRNHKKRRATDFELAAKLCPEWTIDNLERRLNGDYSCT</sequence>
<keyword evidence="2" id="KW-1185">Reference proteome</keyword>
<comment type="caution">
    <text evidence="1">The sequence shown here is derived from an EMBL/GenBank/DDBJ whole genome shotgun (WGS) entry which is preliminary data.</text>
</comment>
<reference evidence="1 2" key="1">
    <citation type="submission" date="2024-10" db="EMBL/GenBank/DDBJ databases">
        <title>Updated reference genomes for cyclostephanoid diatoms.</title>
        <authorList>
            <person name="Roberts W.R."/>
            <person name="Alverson A.J."/>
        </authorList>
    </citation>
    <scope>NUCLEOTIDE SEQUENCE [LARGE SCALE GENOMIC DNA]</scope>
    <source>
        <strain evidence="1 2">AJA276-08</strain>
    </source>
</reference>
<accession>A0ABD3MTW3</accession>
<evidence type="ECO:0000313" key="2">
    <source>
        <dbReference type="Proteomes" id="UP001530315"/>
    </source>
</evidence>
<dbReference type="AlphaFoldDB" id="A0ABD3MTW3"/>
<gene>
    <name evidence="1" type="ORF">ACHAW5_007664</name>
</gene>
<dbReference type="EMBL" id="JALLAZ020001705">
    <property type="protein sequence ID" value="KAL3767404.1"/>
    <property type="molecule type" value="Genomic_DNA"/>
</dbReference>
<dbReference type="Proteomes" id="UP001530315">
    <property type="component" value="Unassembled WGS sequence"/>
</dbReference>
<name>A0ABD3MTW3_9STRA</name>
<evidence type="ECO:0000313" key="1">
    <source>
        <dbReference type="EMBL" id="KAL3767404.1"/>
    </source>
</evidence>
<proteinExistence type="predicted"/>